<dbReference type="RefSeq" id="WP_380185703.1">
    <property type="nucleotide sequence ID" value="NZ_JBHTBQ010000004.1"/>
</dbReference>
<dbReference type="PROSITE" id="PS51186">
    <property type="entry name" value="GNAT"/>
    <property type="match status" value="1"/>
</dbReference>
<evidence type="ECO:0000256" key="1">
    <source>
        <dbReference type="ARBA" id="ARBA00022679"/>
    </source>
</evidence>
<dbReference type="GO" id="GO:0016746">
    <property type="term" value="F:acyltransferase activity"/>
    <property type="evidence" value="ECO:0007669"/>
    <property type="project" value="UniProtKB-KW"/>
</dbReference>
<dbReference type="EC" id="2.3.-.-" evidence="4"/>
<dbReference type="InterPro" id="IPR016181">
    <property type="entry name" value="Acyl_CoA_acyltransferase"/>
</dbReference>
<reference evidence="5" key="1">
    <citation type="journal article" date="2019" name="Int. J. Syst. Evol. Microbiol.">
        <title>The Global Catalogue of Microorganisms (GCM) 10K type strain sequencing project: providing services to taxonomists for standard genome sequencing and annotation.</title>
        <authorList>
            <consortium name="The Broad Institute Genomics Platform"/>
            <consortium name="The Broad Institute Genome Sequencing Center for Infectious Disease"/>
            <person name="Wu L."/>
            <person name="Ma J."/>
        </authorList>
    </citation>
    <scope>NUCLEOTIDE SEQUENCE [LARGE SCALE GENOMIC DNA]</scope>
    <source>
        <strain evidence="5">CCUG 62945</strain>
    </source>
</reference>
<evidence type="ECO:0000259" key="3">
    <source>
        <dbReference type="PROSITE" id="PS51186"/>
    </source>
</evidence>
<organism evidence="4 5">
    <name type="scientific">Iodobacter arcticus</name>
    <dbReference type="NCBI Taxonomy" id="590593"/>
    <lineage>
        <taxon>Bacteria</taxon>
        <taxon>Pseudomonadati</taxon>
        <taxon>Pseudomonadota</taxon>
        <taxon>Betaproteobacteria</taxon>
        <taxon>Neisseriales</taxon>
        <taxon>Chitinibacteraceae</taxon>
        <taxon>Iodobacter</taxon>
    </lineage>
</organism>
<comment type="caution">
    <text evidence="4">The sequence shown here is derived from an EMBL/GenBank/DDBJ whole genome shotgun (WGS) entry which is preliminary data.</text>
</comment>
<dbReference type="Proteomes" id="UP001596473">
    <property type="component" value="Unassembled WGS sequence"/>
</dbReference>
<keyword evidence="2 4" id="KW-0012">Acyltransferase</keyword>
<keyword evidence="5" id="KW-1185">Reference proteome</keyword>
<dbReference type="InterPro" id="IPR000182">
    <property type="entry name" value="GNAT_dom"/>
</dbReference>
<feature type="domain" description="N-acetyltransferase" evidence="3">
    <location>
        <begin position="5"/>
        <end position="166"/>
    </location>
</feature>
<keyword evidence="1 4" id="KW-0808">Transferase</keyword>
<dbReference type="Pfam" id="PF00583">
    <property type="entry name" value="Acetyltransf_1"/>
    <property type="match status" value="1"/>
</dbReference>
<gene>
    <name evidence="4" type="ORF">ACFQNF_01880</name>
</gene>
<dbReference type="EMBL" id="JBHTBQ010000004">
    <property type="protein sequence ID" value="MFC7418627.1"/>
    <property type="molecule type" value="Genomic_DNA"/>
</dbReference>
<accession>A0ABW2QXM4</accession>
<sequence>MDHSLVLRPATAADAQNLAALAIQVWLHTYATEGIRQDISTYVLSEFTPAKFTDLINDPQYQLLIAEINHHLVAFAQIDFASKEQPALGSVELKMLYVQEMFTGQGLGHKLLAYCEEIIASRAYWLSSNSNNHRAIAFYASQGFVQHGVTYFEFGGNHYENKVLVKA</sequence>
<dbReference type="CDD" id="cd04301">
    <property type="entry name" value="NAT_SF"/>
    <property type="match status" value="1"/>
</dbReference>
<proteinExistence type="predicted"/>
<name>A0ABW2QXM4_9NEIS</name>
<evidence type="ECO:0000256" key="2">
    <source>
        <dbReference type="ARBA" id="ARBA00023315"/>
    </source>
</evidence>
<protein>
    <submittedName>
        <fullName evidence="4">GNAT family N-acetyltransferase</fullName>
        <ecNumber evidence="4">2.3.-.-</ecNumber>
    </submittedName>
</protein>
<dbReference type="PANTHER" id="PTHR43877">
    <property type="entry name" value="AMINOALKYLPHOSPHONATE N-ACETYLTRANSFERASE-RELATED-RELATED"/>
    <property type="match status" value="1"/>
</dbReference>
<evidence type="ECO:0000313" key="5">
    <source>
        <dbReference type="Proteomes" id="UP001596473"/>
    </source>
</evidence>
<dbReference type="InterPro" id="IPR050832">
    <property type="entry name" value="Bact_Acetyltransf"/>
</dbReference>
<dbReference type="Gene3D" id="3.40.630.30">
    <property type="match status" value="1"/>
</dbReference>
<dbReference type="SUPFAM" id="SSF55729">
    <property type="entry name" value="Acyl-CoA N-acyltransferases (Nat)"/>
    <property type="match status" value="1"/>
</dbReference>
<evidence type="ECO:0000313" key="4">
    <source>
        <dbReference type="EMBL" id="MFC7418627.1"/>
    </source>
</evidence>